<protein>
    <submittedName>
        <fullName evidence="2">YtxH domain-containing protein</fullName>
    </submittedName>
</protein>
<sequence length="110" mass="12340">MANENKLLTGMLVGALVGAAVSLFDRRTRQDVVACGKNASSKIKGYIKEPTSFTNEVKQKVEDVKDTVQEVSEDISFINEKVKELKETTPQIVNLLQESKERFISKHQRS</sequence>
<keyword evidence="1" id="KW-0175">Coiled coil</keyword>
<keyword evidence="3" id="KW-1185">Reference proteome</keyword>
<evidence type="ECO:0000256" key="1">
    <source>
        <dbReference type="SAM" id="Coils"/>
    </source>
</evidence>
<accession>A0ABS7UMV5</accession>
<dbReference type="Proteomes" id="UP001165287">
    <property type="component" value="Unassembled WGS sequence"/>
</dbReference>
<evidence type="ECO:0000313" key="3">
    <source>
        <dbReference type="Proteomes" id="UP001165287"/>
    </source>
</evidence>
<dbReference type="EMBL" id="JAIQUM010000007">
    <property type="protein sequence ID" value="MBZ5749638.1"/>
    <property type="molecule type" value="Genomic_DNA"/>
</dbReference>
<evidence type="ECO:0000313" key="2">
    <source>
        <dbReference type="EMBL" id="MBZ5749638.1"/>
    </source>
</evidence>
<dbReference type="RefSeq" id="WP_224137468.1">
    <property type="nucleotide sequence ID" value="NZ_JAIQUM010000007.1"/>
</dbReference>
<gene>
    <name evidence="2" type="ORF">K9V48_05120</name>
</gene>
<proteinExistence type="predicted"/>
<organism evidence="2 3">
    <name type="scientific">Metabacillus rhizolycopersici</name>
    <dbReference type="NCBI Taxonomy" id="2875709"/>
    <lineage>
        <taxon>Bacteria</taxon>
        <taxon>Bacillati</taxon>
        <taxon>Bacillota</taxon>
        <taxon>Bacilli</taxon>
        <taxon>Bacillales</taxon>
        <taxon>Bacillaceae</taxon>
        <taxon>Metabacillus</taxon>
    </lineage>
</organism>
<name>A0ABS7UMV5_9BACI</name>
<comment type="caution">
    <text evidence="2">The sequence shown here is derived from an EMBL/GenBank/DDBJ whole genome shotgun (WGS) entry which is preliminary data.</text>
</comment>
<feature type="coiled-coil region" evidence="1">
    <location>
        <begin position="54"/>
        <end position="88"/>
    </location>
</feature>
<reference evidence="2" key="1">
    <citation type="submission" date="2024-05" db="EMBL/GenBank/DDBJ databases">
        <title>Metabacillus sp. nov., isolated from the rhizosphere soil of tomato plants.</title>
        <authorList>
            <person name="Ma R."/>
        </authorList>
    </citation>
    <scope>NUCLEOTIDE SEQUENCE</scope>
    <source>
        <strain evidence="2">DBTR6</strain>
    </source>
</reference>